<dbReference type="PANTHER" id="PTHR21485">
    <property type="entry name" value="HAD SUPERFAMILY MEMBERS CMAS AND KDSC"/>
    <property type="match status" value="1"/>
</dbReference>
<dbReference type="Gene3D" id="3.90.550.10">
    <property type="entry name" value="Spore Coat Polysaccharide Biosynthesis Protein SpsA, Chain A"/>
    <property type="match status" value="1"/>
</dbReference>
<dbReference type="InterPro" id="IPR003329">
    <property type="entry name" value="Cytidylyl_trans"/>
</dbReference>
<keyword evidence="1" id="KW-0808">Transferase</keyword>
<keyword evidence="1" id="KW-0548">Nucleotidyltransferase</keyword>
<comment type="caution">
    <text evidence="1">The sequence shown here is derived from an EMBL/GenBank/DDBJ whole genome shotgun (WGS) entry which is preliminary data.</text>
</comment>
<dbReference type="PANTHER" id="PTHR21485:SF6">
    <property type="entry name" value="N-ACYLNEURAMINATE CYTIDYLYLTRANSFERASE-RELATED"/>
    <property type="match status" value="1"/>
</dbReference>
<reference evidence="1 2" key="1">
    <citation type="submission" date="2024-09" db="EMBL/GenBank/DDBJ databases">
        <authorList>
            <person name="Sun Q."/>
            <person name="Mori K."/>
        </authorList>
    </citation>
    <scope>NUCLEOTIDE SEQUENCE [LARGE SCALE GENOMIC DNA]</scope>
    <source>
        <strain evidence="1 2">NCAIM B.02415</strain>
    </source>
</reference>
<dbReference type="InterPro" id="IPR050793">
    <property type="entry name" value="CMP-NeuNAc_synthase"/>
</dbReference>
<dbReference type="CDD" id="cd02513">
    <property type="entry name" value="CMP-NeuAc_Synthase"/>
    <property type="match status" value="1"/>
</dbReference>
<dbReference type="Proteomes" id="UP001589828">
    <property type="component" value="Unassembled WGS sequence"/>
</dbReference>
<dbReference type="Pfam" id="PF02348">
    <property type="entry name" value="CTP_transf_3"/>
    <property type="match status" value="1"/>
</dbReference>
<sequence>MEIPKITALVPMKGHSERVPHKNVRPLMGKPAFHWIMETLSKSKYITEILVNTDSKEIADSARANFDKVKVLERPDFLLGDMVSIQPLIEYDIEQTSAEYFLQTHSTNPLLTVESVDGAIEAFFAQTEHDALFSVTEVKQRYYWPDGSGINHDPKHLIRTQDLEPIYHENSCFYIFSKETNHKIKSRLGSKALMYPINELEAADIDDMEDFYWAEFLLKRKLENNLSH</sequence>
<organism evidence="1 2">
    <name type="scientific">Mucilaginibacter angelicae</name>
    <dbReference type="NCBI Taxonomy" id="869718"/>
    <lineage>
        <taxon>Bacteria</taxon>
        <taxon>Pseudomonadati</taxon>
        <taxon>Bacteroidota</taxon>
        <taxon>Sphingobacteriia</taxon>
        <taxon>Sphingobacteriales</taxon>
        <taxon>Sphingobacteriaceae</taxon>
        <taxon>Mucilaginibacter</taxon>
    </lineage>
</organism>
<dbReference type="RefSeq" id="WP_377024059.1">
    <property type="nucleotide sequence ID" value="NZ_JBHLTS010000024.1"/>
</dbReference>
<dbReference type="GO" id="GO:0016779">
    <property type="term" value="F:nucleotidyltransferase activity"/>
    <property type="evidence" value="ECO:0007669"/>
    <property type="project" value="UniProtKB-KW"/>
</dbReference>
<gene>
    <name evidence="1" type="ORF">ACFFGT_18720</name>
</gene>
<evidence type="ECO:0000313" key="2">
    <source>
        <dbReference type="Proteomes" id="UP001589828"/>
    </source>
</evidence>
<keyword evidence="2" id="KW-1185">Reference proteome</keyword>
<dbReference type="SUPFAM" id="SSF53448">
    <property type="entry name" value="Nucleotide-diphospho-sugar transferases"/>
    <property type="match status" value="1"/>
</dbReference>
<evidence type="ECO:0000313" key="1">
    <source>
        <dbReference type="EMBL" id="MFC0516263.1"/>
    </source>
</evidence>
<proteinExistence type="predicted"/>
<accession>A0ABV6LA06</accession>
<protein>
    <submittedName>
        <fullName evidence="1">Cytidylyltransferase domain-containing protein</fullName>
    </submittedName>
</protein>
<name>A0ABV6LA06_9SPHI</name>
<dbReference type="EMBL" id="JBHLTS010000024">
    <property type="protein sequence ID" value="MFC0516263.1"/>
    <property type="molecule type" value="Genomic_DNA"/>
</dbReference>
<dbReference type="InterPro" id="IPR029044">
    <property type="entry name" value="Nucleotide-diphossugar_trans"/>
</dbReference>